<feature type="chain" id="PRO_5038718714" evidence="2">
    <location>
        <begin position="21"/>
        <end position="147"/>
    </location>
</feature>
<dbReference type="EMBL" id="LGPB01000066">
    <property type="protein sequence ID" value="KRG14230.1"/>
    <property type="molecule type" value="Genomic_DNA"/>
</dbReference>
<keyword evidence="2" id="KW-0732">Signal</keyword>
<sequence>MYRKRLLLILGLLLSIMLLAACSDSSEKGSASDTDNTSNANENNSSDEGSSSEDEPKEEITMRFWYPGEPDAVEERLKEVFPHITFEWENIQVVNAYKETIEEEISKQKLPDIMVLTDYSLSVLKGYEMLFDLTPLIEKHELDMSMN</sequence>
<feature type="signal peptide" evidence="2">
    <location>
        <begin position="1"/>
        <end position="20"/>
    </location>
</feature>
<name>A0A0Q9XZQ4_9BACI</name>
<evidence type="ECO:0000313" key="3">
    <source>
        <dbReference type="EMBL" id="KRG14230.1"/>
    </source>
</evidence>
<evidence type="ECO:0000313" key="4">
    <source>
        <dbReference type="Proteomes" id="UP000053881"/>
    </source>
</evidence>
<dbReference type="AlphaFoldDB" id="A0A0Q9XZQ4"/>
<feature type="compositionally biased region" description="Low complexity" evidence="1">
    <location>
        <begin position="32"/>
        <end position="49"/>
    </location>
</feature>
<comment type="caution">
    <text evidence="3">The sequence shown here is derived from an EMBL/GenBank/DDBJ whole genome shotgun (WGS) entry which is preliminary data.</text>
</comment>
<proteinExistence type="predicted"/>
<organism evidence="3 4">
    <name type="scientific">Lederbergia galactosidilytica</name>
    <dbReference type="NCBI Taxonomy" id="217031"/>
    <lineage>
        <taxon>Bacteria</taxon>
        <taxon>Bacillati</taxon>
        <taxon>Bacillota</taxon>
        <taxon>Bacilli</taxon>
        <taxon>Bacillales</taxon>
        <taxon>Bacillaceae</taxon>
        <taxon>Lederbergia</taxon>
    </lineage>
</organism>
<dbReference type="Proteomes" id="UP000053881">
    <property type="component" value="Unassembled WGS sequence"/>
</dbReference>
<dbReference type="PROSITE" id="PS51257">
    <property type="entry name" value="PROKAR_LIPOPROTEIN"/>
    <property type="match status" value="1"/>
</dbReference>
<dbReference type="PATRIC" id="fig|217031.4.peg.2088"/>
<reference evidence="3 4" key="1">
    <citation type="submission" date="2015-06" db="EMBL/GenBank/DDBJ databases">
        <title>Genome sequencing project of Bacillus galactosidilyticus PL133.</title>
        <authorList>
            <person name="Gaiero J."/>
            <person name="Nicol R."/>
            <person name="Habash M."/>
        </authorList>
    </citation>
    <scope>NUCLEOTIDE SEQUENCE [LARGE SCALE GENOMIC DNA]</scope>
    <source>
        <strain evidence="3 4">PL133</strain>
    </source>
</reference>
<evidence type="ECO:0000256" key="1">
    <source>
        <dbReference type="SAM" id="MobiDB-lite"/>
    </source>
</evidence>
<evidence type="ECO:0000256" key="2">
    <source>
        <dbReference type="SAM" id="SignalP"/>
    </source>
</evidence>
<feature type="region of interest" description="Disordered" evidence="1">
    <location>
        <begin position="27"/>
        <end position="60"/>
    </location>
</feature>
<protein>
    <submittedName>
        <fullName evidence="3">Uncharacterized protein</fullName>
    </submittedName>
</protein>
<accession>A0A0Q9XZQ4</accession>
<dbReference type="Gene3D" id="3.40.190.10">
    <property type="entry name" value="Periplasmic binding protein-like II"/>
    <property type="match status" value="1"/>
</dbReference>
<dbReference type="SUPFAM" id="SSF53850">
    <property type="entry name" value="Periplasmic binding protein-like II"/>
    <property type="match status" value="1"/>
</dbReference>
<gene>
    <name evidence="3" type="ORF">ACA29_06265</name>
</gene>